<evidence type="ECO:0000256" key="1">
    <source>
        <dbReference type="SAM" id="MobiDB-lite"/>
    </source>
</evidence>
<feature type="compositionally biased region" description="Basic and acidic residues" evidence="1">
    <location>
        <begin position="192"/>
        <end position="208"/>
    </location>
</feature>
<comment type="caution">
    <text evidence="2">The sequence shown here is derived from an EMBL/GenBank/DDBJ whole genome shotgun (WGS) entry which is preliminary data.</text>
</comment>
<dbReference type="Proteomes" id="UP001165090">
    <property type="component" value="Unassembled WGS sequence"/>
</dbReference>
<feature type="region of interest" description="Disordered" evidence="1">
    <location>
        <begin position="153"/>
        <end position="208"/>
    </location>
</feature>
<sequence length="208" mass="22791">MSAEWKQPCWNVIAEPGGPITCVLTCCFPCITYGINVSKLQDAKDQVMCAGDFTSACCLYCCIAGVGCPCIVHIPTRKYIRNKYNVKEPEHGMLEDALMTWCCSCCAIIQDYNEIAASEGASEGTIFSDLTSAKDAATNDIKKTAKTAAKVVEHLDKKDESDDKKDDADNNDDNNDEQDNTHDNDNNNNGKTNDDKAEENAVRLGENK</sequence>
<feature type="compositionally biased region" description="Basic and acidic residues" evidence="1">
    <location>
        <begin position="153"/>
        <end position="168"/>
    </location>
</feature>
<gene>
    <name evidence="2" type="ORF">VaNZ11_014604</name>
</gene>
<keyword evidence="3" id="KW-1185">Reference proteome</keyword>
<evidence type="ECO:0000313" key="3">
    <source>
        <dbReference type="Proteomes" id="UP001165090"/>
    </source>
</evidence>
<accession>A0ABQ5SIU0</accession>
<dbReference type="EMBL" id="BSDZ01000089">
    <property type="protein sequence ID" value="GLI69887.1"/>
    <property type="molecule type" value="Genomic_DNA"/>
</dbReference>
<dbReference type="InterPro" id="IPR006461">
    <property type="entry name" value="PLAC_motif_containing"/>
</dbReference>
<protein>
    <submittedName>
        <fullName evidence="2">Uncharacterized protein</fullName>
    </submittedName>
</protein>
<proteinExistence type="predicted"/>
<dbReference type="Pfam" id="PF04749">
    <property type="entry name" value="PLAC8"/>
    <property type="match status" value="1"/>
</dbReference>
<feature type="compositionally biased region" description="Acidic residues" evidence="1">
    <location>
        <begin position="169"/>
        <end position="178"/>
    </location>
</feature>
<reference evidence="2 3" key="1">
    <citation type="journal article" date="2023" name="IScience">
        <title>Expanded male sex-determining region conserved during the evolution of homothallism in the green alga Volvox.</title>
        <authorList>
            <person name="Yamamoto K."/>
            <person name="Matsuzaki R."/>
            <person name="Mahakham W."/>
            <person name="Heman W."/>
            <person name="Sekimoto H."/>
            <person name="Kawachi M."/>
            <person name="Minakuchi Y."/>
            <person name="Toyoda A."/>
            <person name="Nozaki H."/>
        </authorList>
    </citation>
    <scope>NUCLEOTIDE SEQUENCE [LARGE SCALE GENOMIC DNA]</scope>
    <source>
        <strain evidence="2 3">NIES-4468</strain>
    </source>
</reference>
<dbReference type="NCBIfam" id="TIGR01571">
    <property type="entry name" value="A_thal_Cys_rich"/>
    <property type="match status" value="1"/>
</dbReference>
<evidence type="ECO:0000313" key="2">
    <source>
        <dbReference type="EMBL" id="GLI69887.1"/>
    </source>
</evidence>
<dbReference type="PANTHER" id="PTHR15907">
    <property type="entry name" value="DUF614 FAMILY PROTEIN-RELATED"/>
    <property type="match status" value="1"/>
</dbReference>
<name>A0ABQ5SIU0_9CHLO</name>
<organism evidence="2 3">
    <name type="scientific">Volvox africanus</name>
    <dbReference type="NCBI Taxonomy" id="51714"/>
    <lineage>
        <taxon>Eukaryota</taxon>
        <taxon>Viridiplantae</taxon>
        <taxon>Chlorophyta</taxon>
        <taxon>core chlorophytes</taxon>
        <taxon>Chlorophyceae</taxon>
        <taxon>CS clade</taxon>
        <taxon>Chlamydomonadales</taxon>
        <taxon>Volvocaceae</taxon>
        <taxon>Volvox</taxon>
    </lineage>
</organism>